<reference evidence="1" key="2">
    <citation type="submission" date="2023-06" db="EMBL/GenBank/DDBJ databases">
        <authorList>
            <consortium name="Lawrence Berkeley National Laboratory"/>
            <person name="Haridas S."/>
            <person name="Hensen N."/>
            <person name="Bonometti L."/>
            <person name="Westerberg I."/>
            <person name="Brannstrom I.O."/>
            <person name="Guillou S."/>
            <person name="Cros-Aarteil S."/>
            <person name="Calhoun S."/>
            <person name="Kuo A."/>
            <person name="Mondo S."/>
            <person name="Pangilinan J."/>
            <person name="Riley R."/>
            <person name="Labutti K."/>
            <person name="Andreopoulos B."/>
            <person name="Lipzen A."/>
            <person name="Chen C."/>
            <person name="Yanf M."/>
            <person name="Daum C."/>
            <person name="Ng V."/>
            <person name="Clum A."/>
            <person name="Steindorff A."/>
            <person name="Ohm R."/>
            <person name="Martin F."/>
            <person name="Silar P."/>
            <person name="Natvig D."/>
            <person name="Lalanne C."/>
            <person name="Gautier V."/>
            <person name="Ament-Velasquez S.L."/>
            <person name="Kruys A."/>
            <person name="Hutchinson M.I."/>
            <person name="Powell A.J."/>
            <person name="Barry K."/>
            <person name="Miller A.N."/>
            <person name="Grigoriev I.V."/>
            <person name="Debuchy R."/>
            <person name="Gladieux P."/>
            <person name="Thoren M.H."/>
            <person name="Johannesson H."/>
        </authorList>
    </citation>
    <scope>NUCLEOTIDE SEQUENCE</scope>
    <source>
        <strain evidence="1">CBS 118394</strain>
    </source>
</reference>
<keyword evidence="2" id="KW-1185">Reference proteome</keyword>
<dbReference type="PANTHER" id="PTHR37535:SF4">
    <property type="entry name" value="FLUG DOMAIN-CONTAINING PROTEIN"/>
    <property type="match status" value="1"/>
</dbReference>
<dbReference type="AlphaFoldDB" id="A0AAE0IKZ4"/>
<proteinExistence type="predicted"/>
<organism evidence="1 2">
    <name type="scientific">Apodospora peruviana</name>
    <dbReference type="NCBI Taxonomy" id="516989"/>
    <lineage>
        <taxon>Eukaryota</taxon>
        <taxon>Fungi</taxon>
        <taxon>Dikarya</taxon>
        <taxon>Ascomycota</taxon>
        <taxon>Pezizomycotina</taxon>
        <taxon>Sordariomycetes</taxon>
        <taxon>Sordariomycetidae</taxon>
        <taxon>Sordariales</taxon>
        <taxon>Lasiosphaeriaceae</taxon>
        <taxon>Apodospora</taxon>
    </lineage>
</organism>
<comment type="caution">
    <text evidence="1">The sequence shown here is derived from an EMBL/GenBank/DDBJ whole genome shotgun (WGS) entry which is preliminary data.</text>
</comment>
<evidence type="ECO:0000313" key="1">
    <source>
        <dbReference type="EMBL" id="KAK3326843.1"/>
    </source>
</evidence>
<name>A0AAE0IKZ4_9PEZI</name>
<dbReference type="EMBL" id="JAUEDM010000002">
    <property type="protein sequence ID" value="KAK3326843.1"/>
    <property type="molecule type" value="Genomic_DNA"/>
</dbReference>
<dbReference type="Pfam" id="PF11917">
    <property type="entry name" value="DUF3435"/>
    <property type="match status" value="1"/>
</dbReference>
<dbReference type="PANTHER" id="PTHR37535">
    <property type="entry name" value="FLUG DOMAIN PROTEIN"/>
    <property type="match status" value="1"/>
</dbReference>
<accession>A0AAE0IKZ4</accession>
<reference evidence="1" key="1">
    <citation type="journal article" date="2023" name="Mol. Phylogenet. Evol.">
        <title>Genome-scale phylogeny and comparative genomics of the fungal order Sordariales.</title>
        <authorList>
            <person name="Hensen N."/>
            <person name="Bonometti L."/>
            <person name="Westerberg I."/>
            <person name="Brannstrom I.O."/>
            <person name="Guillou S."/>
            <person name="Cros-Aarteil S."/>
            <person name="Calhoun S."/>
            <person name="Haridas S."/>
            <person name="Kuo A."/>
            <person name="Mondo S."/>
            <person name="Pangilinan J."/>
            <person name="Riley R."/>
            <person name="LaButti K."/>
            <person name="Andreopoulos B."/>
            <person name="Lipzen A."/>
            <person name="Chen C."/>
            <person name="Yan M."/>
            <person name="Daum C."/>
            <person name="Ng V."/>
            <person name="Clum A."/>
            <person name="Steindorff A."/>
            <person name="Ohm R.A."/>
            <person name="Martin F."/>
            <person name="Silar P."/>
            <person name="Natvig D.O."/>
            <person name="Lalanne C."/>
            <person name="Gautier V."/>
            <person name="Ament-Velasquez S.L."/>
            <person name="Kruys A."/>
            <person name="Hutchinson M.I."/>
            <person name="Powell A.J."/>
            <person name="Barry K."/>
            <person name="Miller A.N."/>
            <person name="Grigoriev I.V."/>
            <person name="Debuchy R."/>
            <person name="Gladieux P."/>
            <person name="Hiltunen Thoren M."/>
            <person name="Johannesson H."/>
        </authorList>
    </citation>
    <scope>NUCLEOTIDE SEQUENCE</scope>
    <source>
        <strain evidence="1">CBS 118394</strain>
    </source>
</reference>
<evidence type="ECO:0000313" key="2">
    <source>
        <dbReference type="Proteomes" id="UP001283341"/>
    </source>
</evidence>
<sequence length="292" mass="33250">MENMSVVTNRWRETCTDVRPIDLPSIGLGVHNLFALPGYGGRLPREEVASSSEDARIPLLSRHLMQEIRGSSYAILIKRRLLKYTIYKDVDLSAEWNAEEDDFRTVSYQDIKLFLLPNPGAPKDLFVMEITLRYTKGWNQRPIPKTFILYEADDLIFDATILLVALAILDQAFGAEISSVVDIYEIRVTPARHSLEFNWKEDILDIPVFRQPESRSGNVGTSPTQPIRYHTYIGFHANINLLHDSAWAGRNPSSILAKNYCSFTSYRNAGTAPTSDEPQRMLVYTKHISINQ</sequence>
<dbReference type="Proteomes" id="UP001283341">
    <property type="component" value="Unassembled WGS sequence"/>
</dbReference>
<gene>
    <name evidence="1" type="ORF">B0H66DRAFT_618174</name>
</gene>
<protein>
    <submittedName>
        <fullName evidence="1">Uncharacterized protein</fullName>
    </submittedName>
</protein>
<dbReference type="InterPro" id="IPR021842">
    <property type="entry name" value="DUF3435"/>
</dbReference>